<keyword evidence="1" id="KW-0472">Membrane</keyword>
<protein>
    <submittedName>
        <fullName evidence="2">Uncharacterized protein</fullName>
    </submittedName>
</protein>
<keyword evidence="3" id="KW-1185">Reference proteome</keyword>
<evidence type="ECO:0000313" key="3">
    <source>
        <dbReference type="Proteomes" id="UP000641588"/>
    </source>
</evidence>
<gene>
    <name evidence="2" type="ORF">GC093_31205</name>
</gene>
<accession>A0A972GWM1</accession>
<name>A0A972GWM1_9BACL</name>
<dbReference type="RefSeq" id="WP_171655904.1">
    <property type="nucleotide sequence ID" value="NZ_WHOD01000119.1"/>
</dbReference>
<sequence>MKSGDGVILVLLLLVLGIWLFFYIRNRMNNIVQNGATPTIPEDDETVSEDDVTQLLSEEGYSIVSGKQRIPIQISINDDAELLQSRLFIDYFAEKDGFYYAVKIAKDRRPLDMRGSALRDRLLVYQLVYPQTSGVLYVDLGQSKVSLIVFELDTEEHAG</sequence>
<evidence type="ECO:0000313" key="2">
    <source>
        <dbReference type="EMBL" id="NOU97663.1"/>
    </source>
</evidence>
<dbReference type="EMBL" id="WHOD01000119">
    <property type="protein sequence ID" value="NOU97663.1"/>
    <property type="molecule type" value="Genomic_DNA"/>
</dbReference>
<organism evidence="2 3">
    <name type="scientific">Paenibacillus foliorum</name>
    <dbReference type="NCBI Taxonomy" id="2654974"/>
    <lineage>
        <taxon>Bacteria</taxon>
        <taxon>Bacillati</taxon>
        <taxon>Bacillota</taxon>
        <taxon>Bacilli</taxon>
        <taxon>Bacillales</taxon>
        <taxon>Paenibacillaceae</taxon>
        <taxon>Paenibacillus</taxon>
    </lineage>
</organism>
<keyword evidence="1" id="KW-1133">Transmembrane helix</keyword>
<dbReference type="Proteomes" id="UP000641588">
    <property type="component" value="Unassembled WGS sequence"/>
</dbReference>
<keyword evidence="1" id="KW-0812">Transmembrane</keyword>
<feature type="transmembrane region" description="Helical" evidence="1">
    <location>
        <begin position="6"/>
        <end position="24"/>
    </location>
</feature>
<proteinExistence type="predicted"/>
<dbReference type="AlphaFoldDB" id="A0A972GWM1"/>
<comment type="caution">
    <text evidence="2">The sequence shown here is derived from an EMBL/GenBank/DDBJ whole genome shotgun (WGS) entry which is preliminary data.</text>
</comment>
<evidence type="ECO:0000256" key="1">
    <source>
        <dbReference type="SAM" id="Phobius"/>
    </source>
</evidence>
<reference evidence="2" key="1">
    <citation type="submission" date="2019-10" db="EMBL/GenBank/DDBJ databases">
        <title>Description of Paenibacillus glebae sp. nov.</title>
        <authorList>
            <person name="Carlier A."/>
            <person name="Qi S."/>
        </authorList>
    </citation>
    <scope>NUCLEOTIDE SEQUENCE</scope>
    <source>
        <strain evidence="2">LMG 31456</strain>
    </source>
</reference>